<evidence type="ECO:0000256" key="1">
    <source>
        <dbReference type="ARBA" id="ARBA00023157"/>
    </source>
</evidence>
<feature type="non-terminal residue" evidence="3">
    <location>
        <position position="1"/>
    </location>
</feature>
<keyword evidence="4" id="KW-1185">Reference proteome</keyword>
<dbReference type="PRINTS" id="PR00759">
    <property type="entry name" value="BASICPTASE"/>
</dbReference>
<dbReference type="SMART" id="SM00131">
    <property type="entry name" value="KU"/>
    <property type="match status" value="1"/>
</dbReference>
<proteinExistence type="predicted"/>
<dbReference type="GO" id="GO:0004867">
    <property type="term" value="F:serine-type endopeptidase inhibitor activity"/>
    <property type="evidence" value="ECO:0007669"/>
    <property type="project" value="InterPro"/>
</dbReference>
<feature type="domain" description="BPTI/Kunitz inhibitor" evidence="2">
    <location>
        <begin position="3"/>
        <end position="53"/>
    </location>
</feature>
<dbReference type="HOGENOM" id="CLU_164133_3_0_1"/>
<accession>V4BLK3</accession>
<sequence length="53" mass="5763">SACLLPMDSGACTDSQTKYYYNEVKDQCEVFSYSGCGGNANKFDTLAECEAMC</sequence>
<evidence type="ECO:0000259" key="2">
    <source>
        <dbReference type="PROSITE" id="PS50279"/>
    </source>
</evidence>
<dbReference type="PROSITE" id="PS50279">
    <property type="entry name" value="BPTI_KUNITZ_2"/>
    <property type="match status" value="1"/>
</dbReference>
<dbReference type="InterPro" id="IPR020901">
    <property type="entry name" value="Prtase_inh_Kunz-CS"/>
</dbReference>
<gene>
    <name evidence="3" type="ORF">LOTGIDRAFT_80595</name>
</gene>
<dbReference type="FunFam" id="4.10.410.10:FF:000020">
    <property type="entry name" value="Collagen, type VI, alpha 3"/>
    <property type="match status" value="1"/>
</dbReference>
<dbReference type="RefSeq" id="XP_009059630.1">
    <property type="nucleotide sequence ID" value="XM_009061382.1"/>
</dbReference>
<dbReference type="GeneID" id="20252479"/>
<dbReference type="AlphaFoldDB" id="V4BLK3"/>
<organism evidence="3 4">
    <name type="scientific">Lottia gigantea</name>
    <name type="common">Giant owl limpet</name>
    <dbReference type="NCBI Taxonomy" id="225164"/>
    <lineage>
        <taxon>Eukaryota</taxon>
        <taxon>Metazoa</taxon>
        <taxon>Spiralia</taxon>
        <taxon>Lophotrochozoa</taxon>
        <taxon>Mollusca</taxon>
        <taxon>Gastropoda</taxon>
        <taxon>Patellogastropoda</taxon>
        <taxon>Lottioidea</taxon>
        <taxon>Lottiidae</taxon>
        <taxon>Lottia</taxon>
    </lineage>
</organism>
<feature type="non-terminal residue" evidence="3">
    <location>
        <position position="53"/>
    </location>
</feature>
<dbReference type="OrthoDB" id="4473401at2759"/>
<name>V4BLK3_LOTGI</name>
<dbReference type="InterPro" id="IPR002223">
    <property type="entry name" value="Kunitz_BPTI"/>
</dbReference>
<dbReference type="CTD" id="20252479"/>
<dbReference type="PROSITE" id="PS00280">
    <property type="entry name" value="BPTI_KUNITZ_1"/>
    <property type="match status" value="1"/>
</dbReference>
<evidence type="ECO:0000313" key="3">
    <source>
        <dbReference type="EMBL" id="ESO89574.1"/>
    </source>
</evidence>
<dbReference type="KEGG" id="lgi:LOTGIDRAFT_80595"/>
<keyword evidence="1" id="KW-1015">Disulfide bond</keyword>
<evidence type="ECO:0000313" key="4">
    <source>
        <dbReference type="Proteomes" id="UP000030746"/>
    </source>
</evidence>
<dbReference type="CDD" id="cd00109">
    <property type="entry name" value="Kunitz-type"/>
    <property type="match status" value="1"/>
</dbReference>
<reference evidence="3 4" key="1">
    <citation type="journal article" date="2013" name="Nature">
        <title>Insights into bilaterian evolution from three spiralian genomes.</title>
        <authorList>
            <person name="Simakov O."/>
            <person name="Marletaz F."/>
            <person name="Cho S.J."/>
            <person name="Edsinger-Gonzales E."/>
            <person name="Havlak P."/>
            <person name="Hellsten U."/>
            <person name="Kuo D.H."/>
            <person name="Larsson T."/>
            <person name="Lv J."/>
            <person name="Arendt D."/>
            <person name="Savage R."/>
            <person name="Osoegawa K."/>
            <person name="de Jong P."/>
            <person name="Grimwood J."/>
            <person name="Chapman J.A."/>
            <person name="Shapiro H."/>
            <person name="Aerts A."/>
            <person name="Otillar R.P."/>
            <person name="Terry A.Y."/>
            <person name="Boore J.L."/>
            <person name="Grigoriev I.V."/>
            <person name="Lindberg D.R."/>
            <person name="Seaver E.C."/>
            <person name="Weisblat D.A."/>
            <person name="Putnam N.H."/>
            <person name="Rokhsar D.S."/>
        </authorList>
    </citation>
    <scope>NUCLEOTIDE SEQUENCE [LARGE SCALE GENOMIC DNA]</scope>
</reference>
<dbReference type="PANTHER" id="PTHR10083:SF374">
    <property type="entry name" value="BPTI_KUNITZ INHIBITOR DOMAIN-CONTAINING PROTEIN"/>
    <property type="match status" value="1"/>
</dbReference>
<dbReference type="EMBL" id="KB202567">
    <property type="protein sequence ID" value="ESO89574.1"/>
    <property type="molecule type" value="Genomic_DNA"/>
</dbReference>
<dbReference type="Proteomes" id="UP000030746">
    <property type="component" value="Unassembled WGS sequence"/>
</dbReference>
<dbReference type="InterPro" id="IPR050098">
    <property type="entry name" value="TFPI/VKTCI-like"/>
</dbReference>
<dbReference type="GO" id="GO:0005615">
    <property type="term" value="C:extracellular space"/>
    <property type="evidence" value="ECO:0007669"/>
    <property type="project" value="TreeGrafter"/>
</dbReference>
<dbReference type="Gene3D" id="4.10.410.10">
    <property type="entry name" value="Pancreatic trypsin inhibitor Kunitz domain"/>
    <property type="match status" value="1"/>
</dbReference>
<dbReference type="Pfam" id="PF00014">
    <property type="entry name" value="Kunitz_BPTI"/>
    <property type="match status" value="1"/>
</dbReference>
<protein>
    <recommendedName>
        <fullName evidence="2">BPTI/Kunitz inhibitor domain-containing protein</fullName>
    </recommendedName>
</protein>
<dbReference type="OMA" id="ETICYSK"/>
<dbReference type="SUPFAM" id="SSF57362">
    <property type="entry name" value="BPTI-like"/>
    <property type="match status" value="1"/>
</dbReference>
<dbReference type="InterPro" id="IPR036880">
    <property type="entry name" value="Kunitz_BPTI_sf"/>
</dbReference>
<dbReference type="PANTHER" id="PTHR10083">
    <property type="entry name" value="KUNITZ-TYPE PROTEASE INHIBITOR-RELATED"/>
    <property type="match status" value="1"/>
</dbReference>